<reference evidence="1 2" key="1">
    <citation type="submission" date="2020-06" db="EMBL/GenBank/DDBJ databases">
        <title>Genome sequence of Rhizobium sp strain ADMK78.</title>
        <authorList>
            <person name="Rahi P."/>
        </authorList>
    </citation>
    <scope>NUCLEOTIDE SEQUENCE [LARGE SCALE GENOMIC DNA]</scope>
    <source>
        <strain evidence="1 2">ADMK78</strain>
    </source>
</reference>
<keyword evidence="2" id="KW-1185">Reference proteome</keyword>
<evidence type="ECO:0008006" key="3">
    <source>
        <dbReference type="Google" id="ProtNLM"/>
    </source>
</evidence>
<accession>A0ABX6QMW2</accession>
<name>A0ABX6QMW2_9HYPH</name>
<dbReference type="Proteomes" id="UP000308530">
    <property type="component" value="Chromosome"/>
</dbReference>
<organism evidence="1 2">
    <name type="scientific">Peteryoungia desertarenae</name>
    <dbReference type="NCBI Taxonomy" id="1813451"/>
    <lineage>
        <taxon>Bacteria</taxon>
        <taxon>Pseudomonadati</taxon>
        <taxon>Pseudomonadota</taxon>
        <taxon>Alphaproteobacteria</taxon>
        <taxon>Hyphomicrobiales</taxon>
        <taxon>Rhizobiaceae</taxon>
        <taxon>Peteryoungia</taxon>
    </lineage>
</organism>
<gene>
    <name evidence="1" type="ORF">FE840_010190</name>
</gene>
<dbReference type="EMBL" id="CP058350">
    <property type="protein sequence ID" value="QLF69875.1"/>
    <property type="molecule type" value="Genomic_DNA"/>
</dbReference>
<protein>
    <recommendedName>
        <fullName evidence="3">Antitoxin</fullName>
    </recommendedName>
</protein>
<dbReference type="RefSeq" id="WP_138288201.1">
    <property type="nucleotide sequence ID" value="NZ_CP058350.1"/>
</dbReference>
<evidence type="ECO:0000313" key="2">
    <source>
        <dbReference type="Proteomes" id="UP000308530"/>
    </source>
</evidence>
<proteinExistence type="predicted"/>
<sequence>MSQAHRVSASTFARQFGRIREEVYRHGMIEVTSHDRVVGAYISPQELEHFNRLKREEVRVLDASEIDDELLAEIENAEYGVISR</sequence>
<evidence type="ECO:0000313" key="1">
    <source>
        <dbReference type="EMBL" id="QLF69875.1"/>
    </source>
</evidence>